<protein>
    <recommendedName>
        <fullName evidence="3">DDE-1 domain-containing protein</fullName>
    </recommendedName>
</protein>
<evidence type="ECO:0008006" key="3">
    <source>
        <dbReference type="Google" id="ProtNLM"/>
    </source>
</evidence>
<reference evidence="1 2" key="1">
    <citation type="submission" date="2024-04" db="EMBL/GenBank/DDBJ databases">
        <title>Symmetric and asymmetric DNA N6-adenine methylation regulates different biological responses in Mucorales.</title>
        <authorList>
            <consortium name="Lawrence Berkeley National Laboratory"/>
            <person name="Lax C."/>
            <person name="Mondo S.J."/>
            <person name="Osorio-Concepcion M."/>
            <person name="Muszewska A."/>
            <person name="Corrochano-Luque M."/>
            <person name="Gutierrez G."/>
            <person name="Riley R."/>
            <person name="Lipzen A."/>
            <person name="Guo J."/>
            <person name="Hundley H."/>
            <person name="Amirebrahimi M."/>
            <person name="Ng V."/>
            <person name="Lorenzo-Gutierrez D."/>
            <person name="Binder U."/>
            <person name="Yang J."/>
            <person name="Song Y."/>
            <person name="Canovas D."/>
            <person name="Navarro E."/>
            <person name="Freitag M."/>
            <person name="Gabaldon T."/>
            <person name="Grigoriev I.V."/>
            <person name="Corrochano L.M."/>
            <person name="Nicolas F.E."/>
            <person name="Garre V."/>
        </authorList>
    </citation>
    <scope>NUCLEOTIDE SEQUENCE [LARGE SCALE GENOMIC DNA]</scope>
    <source>
        <strain evidence="1 2">L51</strain>
    </source>
</reference>
<evidence type="ECO:0000313" key="1">
    <source>
        <dbReference type="EMBL" id="KAL0075454.1"/>
    </source>
</evidence>
<organism evidence="1 2">
    <name type="scientific">Phycomyces blakesleeanus</name>
    <dbReference type="NCBI Taxonomy" id="4837"/>
    <lineage>
        <taxon>Eukaryota</taxon>
        <taxon>Fungi</taxon>
        <taxon>Fungi incertae sedis</taxon>
        <taxon>Mucoromycota</taxon>
        <taxon>Mucoromycotina</taxon>
        <taxon>Mucoromycetes</taxon>
        <taxon>Mucorales</taxon>
        <taxon>Phycomycetaceae</taxon>
        <taxon>Phycomyces</taxon>
    </lineage>
</organism>
<comment type="caution">
    <text evidence="1">The sequence shown here is derived from an EMBL/GenBank/DDBJ whole genome shotgun (WGS) entry which is preliminary data.</text>
</comment>
<name>A0ABR3AIG7_PHYBL</name>
<evidence type="ECO:0000313" key="2">
    <source>
        <dbReference type="Proteomes" id="UP001448207"/>
    </source>
</evidence>
<accession>A0ABR3AIG7</accession>
<gene>
    <name evidence="1" type="ORF">J3Q64DRAFT_1703982</name>
</gene>
<dbReference type="EMBL" id="JBCLYO010000036">
    <property type="protein sequence ID" value="KAL0075454.1"/>
    <property type="molecule type" value="Genomic_DNA"/>
</dbReference>
<dbReference type="Gene3D" id="3.30.420.40">
    <property type="match status" value="1"/>
</dbReference>
<sequence length="166" mass="19343">MARQDCQDLHKLAYNMTLAKIISCYLKIMRKAIHKLIPELYTTCTKHAKYRYCMSVPTIWSKESKNIMREAAIMTGSITRYNKPEKLSIVDEAVAPFLYSEHLYNKRNQKGMFSLNYAAGVFPFSLKAWFDGTKPNEYYMFGFDNIYNITATRVITATEVRTKVFD</sequence>
<keyword evidence="2" id="KW-1185">Reference proteome</keyword>
<proteinExistence type="predicted"/>
<dbReference type="Proteomes" id="UP001448207">
    <property type="component" value="Unassembled WGS sequence"/>
</dbReference>